<dbReference type="OrthoDB" id="17687at2759"/>
<keyword evidence="1" id="KW-0343">GTPase activation</keyword>
<dbReference type="PROSITE" id="PS50086">
    <property type="entry name" value="TBC_RABGAP"/>
    <property type="match status" value="1"/>
</dbReference>
<reference evidence="5" key="1">
    <citation type="submission" date="2016-03" db="EMBL/GenBank/DDBJ databases">
        <authorList>
            <person name="Devillers Hugo."/>
        </authorList>
    </citation>
    <scope>NUCLEOTIDE SEQUENCE [LARGE SCALE GENOMIC DNA]</scope>
</reference>
<dbReference type="Gene3D" id="1.10.238.10">
    <property type="entry name" value="EF-hand"/>
    <property type="match status" value="1"/>
</dbReference>
<dbReference type="Gene3D" id="1.10.472.80">
    <property type="entry name" value="Ypt/Rab-GAP domain of gyp1p, domain 3"/>
    <property type="match status" value="1"/>
</dbReference>
<feature type="region of interest" description="Disordered" evidence="2">
    <location>
        <begin position="864"/>
        <end position="887"/>
    </location>
</feature>
<dbReference type="Pfam" id="PF00566">
    <property type="entry name" value="RabGAP-TBC"/>
    <property type="match status" value="1"/>
</dbReference>
<dbReference type="SUPFAM" id="SSF47923">
    <property type="entry name" value="Ypt/Rab-GAP domain of gyp1p"/>
    <property type="match status" value="2"/>
</dbReference>
<organism evidence="4 5">
    <name type="scientific">Lachancea meyersii CBS 8951</name>
    <dbReference type="NCBI Taxonomy" id="1266667"/>
    <lineage>
        <taxon>Eukaryota</taxon>
        <taxon>Fungi</taxon>
        <taxon>Dikarya</taxon>
        <taxon>Ascomycota</taxon>
        <taxon>Saccharomycotina</taxon>
        <taxon>Saccharomycetes</taxon>
        <taxon>Saccharomycetales</taxon>
        <taxon>Saccharomycetaceae</taxon>
        <taxon>Lachancea</taxon>
    </lineage>
</organism>
<gene>
    <name evidence="4" type="ORF">LAME_0H17436G</name>
</gene>
<dbReference type="InterPro" id="IPR011992">
    <property type="entry name" value="EF-hand-dom_pair"/>
</dbReference>
<protein>
    <submittedName>
        <fullName evidence="4">LAME_0H17436g1_1</fullName>
    </submittedName>
</protein>
<sequence>MSFFDTLRQKAASVKFLDKLTDSTEPINRDEKFRLVYKLPQGELIVDDTNADISVMRPNTGRIRAKSAGDGTRASNTSYVYSGRLYLTRHYLVFKDSFDTTSCTFTINLSTVRKVERAASSSYATSLAITLHCQTRIAIQFIGLRNRTDSFCQKLKEALRENVPNTKRLAPFLDSCYSEYLIAKNVLNKPDVHPPPSGLGQKYRYPGDVSKEKPKLKLWFDYFQDQGRNLTIVKTGLFYKLIRVGIPNRLRGEIWELCAGSMYSRFANPEEYQTLLKNNAGKESRAIEEIEKDLNRSLPEYAAYQDEVGINRLRNVLTAYSWKNPDVGYCQAMNILVAGLLIFMTEEQAFWCLVSVCDNYVPGYYSKTMYGTLLDQKVFESFVEQKMPVMWEHIKKHDIQLSVVSLPWFLSLFFTSMPLPFAFRIMDIFLLNGPNALFQVALGVLKVNGEDLLEVDDDGMFIAILKHYFQTLDQSAHPDSTNAKYKQITKFQELLVVSFKEFSNITVPMVEQQRTRFSKDIQQNIESFAKRTQLRNLPQVRNLTPDQLSNVYDSFYLCIESHKISMGTGSSNLDFEAFLQFLSSFCDWCKPGDSDHLPRFRKQKRDFLKRVFARWDRSSIGELSLSDVVYGLDGLLSADIMSTINNFFAFFSQPGVEEVTGEGILQLSEALLFLTDAWRSGRCVDQLTKRAIEDDIAESLVEKSSGHGEAINDFELPSGVTIDEEKYKQEQTERYLRAASSFLQRSFEYARASEPEEEIDLLDLSDNEGESSEHKKKKWETLKANAALDPGKRSVMNLATFRMIILADETYEMFFATTLRASIHVDEKVASLDGRVSGLKNMFDGLLADGKRVASQVRRRVDSVATRNSASSGSVMESSENQEEVDDFSTGHAYEHDELLKNDLISTDDGDINQDHLESQRKKLESFSFTDPLDSREDSFVEFEA</sequence>
<dbReference type="SMART" id="SM00568">
    <property type="entry name" value="GRAM"/>
    <property type="match status" value="1"/>
</dbReference>
<dbReference type="SUPFAM" id="SSF47473">
    <property type="entry name" value="EF-hand"/>
    <property type="match status" value="1"/>
</dbReference>
<evidence type="ECO:0000313" key="4">
    <source>
        <dbReference type="EMBL" id="SCV04310.1"/>
    </source>
</evidence>
<dbReference type="InterPro" id="IPR004182">
    <property type="entry name" value="GRAM"/>
</dbReference>
<dbReference type="InterPro" id="IPR035969">
    <property type="entry name" value="Rab-GAP_TBC_sf"/>
</dbReference>
<dbReference type="FunFam" id="1.10.472.80:FF:000051">
    <property type="entry name" value="Probable MDR1-Mac1p interacting protein"/>
    <property type="match status" value="1"/>
</dbReference>
<dbReference type="GO" id="GO:0005096">
    <property type="term" value="F:GTPase activator activity"/>
    <property type="evidence" value="ECO:0007669"/>
    <property type="project" value="UniProtKB-KW"/>
</dbReference>
<dbReference type="AlphaFoldDB" id="A0A1G4KIC3"/>
<dbReference type="PANTHER" id="PTHR47219:SF20">
    <property type="entry name" value="TBC1 DOMAIN FAMILY MEMBER 2B"/>
    <property type="match status" value="1"/>
</dbReference>
<evidence type="ECO:0000259" key="3">
    <source>
        <dbReference type="PROSITE" id="PS50086"/>
    </source>
</evidence>
<feature type="domain" description="Rab-GAP TBC" evidence="3">
    <location>
        <begin position="245"/>
        <end position="433"/>
    </location>
</feature>
<accession>A0A1G4KIC3</accession>
<feature type="compositionally biased region" description="Low complexity" evidence="2">
    <location>
        <begin position="869"/>
        <end position="879"/>
    </location>
</feature>
<dbReference type="InterPro" id="IPR050302">
    <property type="entry name" value="Rab_GAP_TBC_domain"/>
</dbReference>
<evidence type="ECO:0000313" key="5">
    <source>
        <dbReference type="Proteomes" id="UP000191144"/>
    </source>
</evidence>
<name>A0A1G4KIC3_9SACH</name>
<keyword evidence="5" id="KW-1185">Reference proteome</keyword>
<dbReference type="Gene3D" id="1.10.8.270">
    <property type="entry name" value="putative rabgap domain of human tbc1 domain family member 14 like domains"/>
    <property type="match status" value="1"/>
</dbReference>
<proteinExistence type="predicted"/>
<dbReference type="InterPro" id="IPR000195">
    <property type="entry name" value="Rab-GAP-TBC_dom"/>
</dbReference>
<evidence type="ECO:0000256" key="2">
    <source>
        <dbReference type="SAM" id="MobiDB-lite"/>
    </source>
</evidence>
<dbReference type="GO" id="GO:0031267">
    <property type="term" value="F:small GTPase binding"/>
    <property type="evidence" value="ECO:0007669"/>
    <property type="project" value="TreeGrafter"/>
</dbReference>
<dbReference type="Pfam" id="PF02893">
    <property type="entry name" value="GRAM"/>
    <property type="match status" value="1"/>
</dbReference>
<dbReference type="GO" id="GO:0030427">
    <property type="term" value="C:site of polarized growth"/>
    <property type="evidence" value="ECO:0007669"/>
    <property type="project" value="UniProtKB-ARBA"/>
</dbReference>
<dbReference type="Proteomes" id="UP000191144">
    <property type="component" value="Chromosome H"/>
</dbReference>
<dbReference type="Gene3D" id="1.10.10.750">
    <property type="entry name" value="Ypt/Rab-GAP domain of gyp1p, domain 1"/>
    <property type="match status" value="1"/>
</dbReference>
<feature type="region of interest" description="Disordered" evidence="2">
    <location>
        <begin position="923"/>
        <end position="945"/>
    </location>
</feature>
<dbReference type="EMBL" id="LT598480">
    <property type="protein sequence ID" value="SCV04310.1"/>
    <property type="molecule type" value="Genomic_DNA"/>
</dbReference>
<dbReference type="FunFam" id="1.10.8.270:FF:000015">
    <property type="entry name" value="GTPase activating protein (Gyp2)"/>
    <property type="match status" value="1"/>
</dbReference>
<evidence type="ECO:0000256" key="1">
    <source>
        <dbReference type="ARBA" id="ARBA00022468"/>
    </source>
</evidence>
<dbReference type="InterPro" id="IPR011993">
    <property type="entry name" value="PH-like_dom_sf"/>
</dbReference>
<dbReference type="PANTHER" id="PTHR47219">
    <property type="entry name" value="RAB GTPASE-ACTIVATING PROTEIN 1-LIKE"/>
    <property type="match status" value="1"/>
</dbReference>
<dbReference type="SMART" id="SM00164">
    <property type="entry name" value="TBC"/>
    <property type="match status" value="1"/>
</dbReference>
<dbReference type="Gene3D" id="2.30.29.30">
    <property type="entry name" value="Pleckstrin-homology domain (PH domain)/Phosphotyrosine-binding domain (PTB)"/>
    <property type="match status" value="1"/>
</dbReference>